<proteinExistence type="predicted"/>
<accession>A0ABY9R847</accession>
<dbReference type="Proteomes" id="UP001180481">
    <property type="component" value="Chromosome"/>
</dbReference>
<dbReference type="InterPro" id="IPR050708">
    <property type="entry name" value="T6SS_VgrG/RHS"/>
</dbReference>
<keyword evidence="2" id="KW-1185">Reference proteome</keyword>
<dbReference type="PANTHER" id="PTHR32305:SF15">
    <property type="entry name" value="PROTEIN RHSA-RELATED"/>
    <property type="match status" value="1"/>
</dbReference>
<sequence length="400" mass="44858">MPTNIVFEGTTNGLISYLYNAAGQKLQKFVKDIVSNTNITTDYLSGFQYKNATLQFFPHAEGYVHYTKPLQLNGLGAFNYVFNYTDHLGNVRVSFAKDPQQNNVLKILEENHYYPFGMKHQNYNVDHLDFNHYPGTGVALVPLPAVANVSYNYKYNGKELQEELGLNMYDYGARNYDAALGRWMNVDPLAEKMRRFSPYNYCFNNPLRFTDPDGMAPENRVDPIQRDKDGNIVYVTKGEQITANHPSGSSAVMEKGYVFADDGTPIEVFKNNSMDAGFDTNCHGTTFTDGKYWLNNDQVSSLVKGDGYTEQTVECSEVGDKVVYKEGEDSAHSMTVTKTDGTAEGMMVYGQGGVEIENHTDKATEAWPQATDAKILRKETPDKVVSDEQIKKLAKIIPQG</sequence>
<dbReference type="RefSeq" id="WP_309531309.1">
    <property type="nucleotide sequence ID" value="NZ_CP133721.1"/>
</dbReference>
<evidence type="ECO:0000313" key="2">
    <source>
        <dbReference type="Proteomes" id="UP001180481"/>
    </source>
</evidence>
<dbReference type="Gene3D" id="2.180.10.10">
    <property type="entry name" value="RHS repeat-associated core"/>
    <property type="match status" value="1"/>
</dbReference>
<reference evidence="1" key="1">
    <citation type="submission" date="2023-09" db="EMBL/GenBank/DDBJ databases">
        <title>Flavobacterium sp. 20NA77.7 isolated from freshwater.</title>
        <authorList>
            <person name="Le V."/>
            <person name="Ko S.-R."/>
            <person name="Ahn C.-Y."/>
            <person name="Oh H.-M."/>
        </authorList>
    </citation>
    <scope>NUCLEOTIDE SEQUENCE</scope>
    <source>
        <strain evidence="1">20NA77.7</strain>
    </source>
</reference>
<evidence type="ECO:0000313" key="1">
    <source>
        <dbReference type="EMBL" id="WMW76924.1"/>
    </source>
</evidence>
<dbReference type="InterPro" id="IPR022385">
    <property type="entry name" value="Rhs_assc_core"/>
</dbReference>
<dbReference type="EMBL" id="CP133721">
    <property type="protein sequence ID" value="WMW76924.1"/>
    <property type="molecule type" value="Genomic_DNA"/>
</dbReference>
<dbReference type="PANTHER" id="PTHR32305">
    <property type="match status" value="1"/>
</dbReference>
<protein>
    <submittedName>
        <fullName evidence="1">RHS repeat-associated core domain-containing protein</fullName>
    </submittedName>
</protein>
<name>A0ABY9R847_9FLAO</name>
<dbReference type="NCBIfam" id="TIGR03696">
    <property type="entry name" value="Rhs_assc_core"/>
    <property type="match status" value="1"/>
</dbReference>
<organism evidence="1 2">
    <name type="scientific">Flavobacterium nakdongensis</name>
    <dbReference type="NCBI Taxonomy" id="3073563"/>
    <lineage>
        <taxon>Bacteria</taxon>
        <taxon>Pseudomonadati</taxon>
        <taxon>Bacteroidota</taxon>
        <taxon>Flavobacteriia</taxon>
        <taxon>Flavobacteriales</taxon>
        <taxon>Flavobacteriaceae</taxon>
        <taxon>Flavobacterium</taxon>
    </lineage>
</organism>
<gene>
    <name evidence="1" type="ORF">RF683_05335</name>
</gene>